<proteinExistence type="predicted"/>
<name>A0ABY6XVM1_9BURK</name>
<evidence type="ECO:0008006" key="4">
    <source>
        <dbReference type="Google" id="ProtNLM"/>
    </source>
</evidence>
<evidence type="ECO:0000313" key="2">
    <source>
        <dbReference type="EMBL" id="VWC90425.1"/>
    </source>
</evidence>
<protein>
    <recommendedName>
        <fullName evidence="4">Polysaccharide biosynthesis protein C-terminal domain-containing protein</fullName>
    </recommendedName>
</protein>
<comment type="caution">
    <text evidence="2">The sequence shown here is derived from an EMBL/GenBank/DDBJ whole genome shotgun (WGS) entry which is preliminary data.</text>
</comment>
<keyword evidence="3" id="KW-1185">Reference proteome</keyword>
<keyword evidence="1" id="KW-0472">Membrane</keyword>
<organism evidence="2 3">
    <name type="scientific">Burkholderia aenigmatica</name>
    <dbReference type="NCBI Taxonomy" id="2015348"/>
    <lineage>
        <taxon>Bacteria</taxon>
        <taxon>Pseudomonadati</taxon>
        <taxon>Pseudomonadota</taxon>
        <taxon>Betaproteobacteria</taxon>
        <taxon>Burkholderiales</taxon>
        <taxon>Burkholderiaceae</taxon>
        <taxon>Burkholderia</taxon>
        <taxon>Burkholderia cepacia complex</taxon>
    </lineage>
</organism>
<dbReference type="InterPro" id="IPR055644">
    <property type="entry name" value="DUF7220"/>
</dbReference>
<dbReference type="Pfam" id="PF23858">
    <property type="entry name" value="DUF7220"/>
    <property type="match status" value="1"/>
</dbReference>
<reference evidence="2 3" key="1">
    <citation type="submission" date="2019-09" db="EMBL/GenBank/DDBJ databases">
        <authorList>
            <person name="Depoorter E."/>
        </authorList>
    </citation>
    <scope>NUCLEOTIDE SEQUENCE [LARGE SCALE GENOMIC DNA]</scope>
    <source>
        <strain evidence="2 3">R-17378</strain>
    </source>
</reference>
<evidence type="ECO:0000256" key="1">
    <source>
        <dbReference type="SAM" id="Phobius"/>
    </source>
</evidence>
<gene>
    <name evidence="2" type="ORF">BLA17378_04531</name>
</gene>
<keyword evidence="1" id="KW-0812">Transmembrane</keyword>
<accession>A0ABY6XVM1</accession>
<feature type="transmembrane region" description="Helical" evidence="1">
    <location>
        <begin position="42"/>
        <end position="64"/>
    </location>
</feature>
<dbReference type="EMBL" id="CABVQG010000016">
    <property type="protein sequence ID" value="VWC90425.1"/>
    <property type="molecule type" value="Genomic_DNA"/>
</dbReference>
<dbReference type="Proteomes" id="UP000494120">
    <property type="component" value="Unassembled WGS sequence"/>
</dbReference>
<sequence length="73" mass="8224">MQSRRASICEAATSTAIGCLINMVTNYVVLPHYGMRVSLVDNVALTAIYTAISFARSYSVRRFFANFRERRKG</sequence>
<feature type="transmembrane region" description="Helical" evidence="1">
    <location>
        <begin position="12"/>
        <end position="30"/>
    </location>
</feature>
<keyword evidence="1" id="KW-1133">Transmembrane helix</keyword>
<evidence type="ECO:0000313" key="3">
    <source>
        <dbReference type="Proteomes" id="UP000494120"/>
    </source>
</evidence>